<name>A0A914GS76_GLORO</name>
<sequence length="351" mass="39818">MSDHPRVQQQNLMQMDEVSICNDIWLCIFTLIEPAEVGLKMALLSDRFEALVDMHFRTRKWTIGNLKIAPSMDGVGDEQHIVKWRKNGGITKHFSLPQQSPPRSLVGFERISFFYIDHAVIAFVNRIQHLFNADATLNVDIRHGQNRSWNIVTQEIWPLIAPNIGGMIFDLGQLGHRASTLLSKCTKLRSICCSARFSDKLSNYHDEAVAGHALSIWIHTPLNECGHAKVLKFGKSCMPNIVRGMTEQLKETFLRDSTSVNYVVVLQLLSGITSFDLKNEGTRERLTIRLIGNNLLLIARSPIVRDEQQWTKWENEAVNMKAEQQKNFVDIHIGDMHIGPLSDAGPSQQVK</sequence>
<reference evidence="2" key="1">
    <citation type="submission" date="2022-11" db="UniProtKB">
        <authorList>
            <consortium name="WormBaseParasite"/>
        </authorList>
    </citation>
    <scope>IDENTIFICATION</scope>
</reference>
<organism evidence="1 2">
    <name type="scientific">Globodera rostochiensis</name>
    <name type="common">Golden nematode worm</name>
    <name type="synonym">Heterodera rostochiensis</name>
    <dbReference type="NCBI Taxonomy" id="31243"/>
    <lineage>
        <taxon>Eukaryota</taxon>
        <taxon>Metazoa</taxon>
        <taxon>Ecdysozoa</taxon>
        <taxon>Nematoda</taxon>
        <taxon>Chromadorea</taxon>
        <taxon>Rhabditida</taxon>
        <taxon>Tylenchina</taxon>
        <taxon>Tylenchomorpha</taxon>
        <taxon>Tylenchoidea</taxon>
        <taxon>Heteroderidae</taxon>
        <taxon>Heteroderinae</taxon>
        <taxon>Globodera</taxon>
    </lineage>
</organism>
<dbReference type="AlphaFoldDB" id="A0A914GS76"/>
<proteinExistence type="predicted"/>
<keyword evidence="1" id="KW-1185">Reference proteome</keyword>
<accession>A0A914GS76</accession>
<evidence type="ECO:0000313" key="1">
    <source>
        <dbReference type="Proteomes" id="UP000887572"/>
    </source>
</evidence>
<dbReference type="WBParaSite" id="Gr19_v10_g108.t1">
    <property type="protein sequence ID" value="Gr19_v10_g108.t1"/>
    <property type="gene ID" value="Gr19_v10_g108"/>
</dbReference>
<dbReference type="Proteomes" id="UP000887572">
    <property type="component" value="Unplaced"/>
</dbReference>
<evidence type="ECO:0000313" key="2">
    <source>
        <dbReference type="WBParaSite" id="Gr19_v10_g108.t1"/>
    </source>
</evidence>
<protein>
    <submittedName>
        <fullName evidence="2">F-box domain-containing protein</fullName>
    </submittedName>
</protein>